<accession>A0A6C0CCE9</accession>
<dbReference type="AlphaFoldDB" id="A0A6C0CCE9"/>
<feature type="compositionally biased region" description="Low complexity" evidence="1">
    <location>
        <begin position="52"/>
        <end position="62"/>
    </location>
</feature>
<proteinExistence type="predicted"/>
<organism evidence="3">
    <name type="scientific">viral metagenome</name>
    <dbReference type="NCBI Taxonomy" id="1070528"/>
    <lineage>
        <taxon>unclassified sequences</taxon>
        <taxon>metagenomes</taxon>
        <taxon>organismal metagenomes</taxon>
    </lineage>
</organism>
<feature type="transmembrane region" description="Helical" evidence="2">
    <location>
        <begin position="137"/>
        <end position="156"/>
    </location>
</feature>
<evidence type="ECO:0000313" key="3">
    <source>
        <dbReference type="EMBL" id="QHT02416.1"/>
    </source>
</evidence>
<feature type="compositionally biased region" description="Low complexity" evidence="1">
    <location>
        <begin position="69"/>
        <end position="95"/>
    </location>
</feature>
<dbReference type="EMBL" id="MN739394">
    <property type="protein sequence ID" value="QHT02416.1"/>
    <property type="molecule type" value="Genomic_DNA"/>
</dbReference>
<feature type="transmembrane region" description="Helical" evidence="2">
    <location>
        <begin position="176"/>
        <end position="193"/>
    </location>
</feature>
<evidence type="ECO:0000256" key="2">
    <source>
        <dbReference type="SAM" id="Phobius"/>
    </source>
</evidence>
<sequence>MTELNLLYGGDNLLSDNSVIDRKDNIYSSKISSQQLHQMALSNDGDDKQHASHASHTSHASQIPPPPQSQSMNIAQQQMVQQMAHQQAQQISNQQLQQQMMNPQQANEQAAAAAAAAYRRKNEYNFLDRMSLKKTEVIKLALFSLVIVLGISIDRMLTHYLSRYINDNVLTDFQEILLRLSYPITIFLLLWIFKAI</sequence>
<evidence type="ECO:0000256" key="1">
    <source>
        <dbReference type="SAM" id="MobiDB-lite"/>
    </source>
</evidence>
<keyword evidence="2" id="KW-1133">Transmembrane helix</keyword>
<feature type="region of interest" description="Disordered" evidence="1">
    <location>
        <begin position="41"/>
        <end position="95"/>
    </location>
</feature>
<keyword evidence="2" id="KW-0812">Transmembrane</keyword>
<reference evidence="3" key="1">
    <citation type="journal article" date="2020" name="Nature">
        <title>Giant virus diversity and host interactions through global metagenomics.</title>
        <authorList>
            <person name="Schulz F."/>
            <person name="Roux S."/>
            <person name="Paez-Espino D."/>
            <person name="Jungbluth S."/>
            <person name="Walsh D.A."/>
            <person name="Denef V.J."/>
            <person name="McMahon K.D."/>
            <person name="Konstantinidis K.T."/>
            <person name="Eloe-Fadrosh E.A."/>
            <person name="Kyrpides N.C."/>
            <person name="Woyke T."/>
        </authorList>
    </citation>
    <scope>NUCLEOTIDE SEQUENCE</scope>
    <source>
        <strain evidence="3">GVMAG-M-3300020565-3</strain>
    </source>
</reference>
<protein>
    <submittedName>
        <fullName evidence="3">Uncharacterized protein</fullName>
    </submittedName>
</protein>
<keyword evidence="2" id="KW-0472">Membrane</keyword>
<name>A0A6C0CCE9_9ZZZZ</name>